<dbReference type="eggNOG" id="COG0411">
    <property type="taxonomic scope" value="Bacteria"/>
</dbReference>
<keyword evidence="11" id="KW-0732">Signal</keyword>
<feature type="transmembrane region" description="Helical" evidence="10">
    <location>
        <begin position="153"/>
        <end position="172"/>
    </location>
</feature>
<keyword evidence="6" id="KW-0067">ATP-binding</keyword>
<feature type="signal peptide" evidence="11">
    <location>
        <begin position="1"/>
        <end position="20"/>
    </location>
</feature>
<dbReference type="Gene3D" id="3.40.50.300">
    <property type="entry name" value="P-loop containing nucleotide triphosphate hydrolases"/>
    <property type="match status" value="1"/>
</dbReference>
<evidence type="ECO:0000256" key="3">
    <source>
        <dbReference type="ARBA" id="ARBA00022475"/>
    </source>
</evidence>
<dbReference type="HOGENOM" id="CLU_006313_3_2_5"/>
<dbReference type="InterPro" id="IPR027417">
    <property type="entry name" value="P-loop_NTPase"/>
</dbReference>
<evidence type="ECO:0000256" key="7">
    <source>
        <dbReference type="ARBA" id="ARBA00022989"/>
    </source>
</evidence>
<keyword evidence="4 10" id="KW-0812">Transmembrane</keyword>
<dbReference type="InterPro" id="IPR003593">
    <property type="entry name" value="AAA+_ATPase"/>
</dbReference>
<evidence type="ECO:0000256" key="1">
    <source>
        <dbReference type="ARBA" id="ARBA00004651"/>
    </source>
</evidence>
<keyword evidence="8 10" id="KW-0472">Membrane</keyword>
<feature type="transmembrane region" description="Helical" evidence="10">
    <location>
        <begin position="77"/>
        <end position="98"/>
    </location>
</feature>
<feature type="transmembrane region" description="Helical" evidence="10">
    <location>
        <begin position="240"/>
        <end position="264"/>
    </location>
</feature>
<feature type="chain" id="PRO_5004165828" evidence="11">
    <location>
        <begin position="21"/>
        <end position="584"/>
    </location>
</feature>
<dbReference type="AlphaFoldDB" id="Q07LP1"/>
<dbReference type="Pfam" id="PF00005">
    <property type="entry name" value="ABC_tran"/>
    <property type="match status" value="1"/>
</dbReference>
<dbReference type="Pfam" id="PF12399">
    <property type="entry name" value="BCA_ABC_TP_C"/>
    <property type="match status" value="1"/>
</dbReference>
<reference evidence="13" key="1">
    <citation type="submission" date="2006-09" db="EMBL/GenBank/DDBJ databases">
        <title>Complete sequence of Rhodopseudomonas palustris BisA53.</title>
        <authorList>
            <consortium name="US DOE Joint Genome Institute"/>
            <person name="Copeland A."/>
            <person name="Lucas S."/>
            <person name="Lapidus A."/>
            <person name="Barry K."/>
            <person name="Detter J.C."/>
            <person name="Glavina del Rio T."/>
            <person name="Hammon N."/>
            <person name="Israni S."/>
            <person name="Dalin E."/>
            <person name="Tice H."/>
            <person name="Pitluck S."/>
            <person name="Chain P."/>
            <person name="Malfatti S."/>
            <person name="Shin M."/>
            <person name="Vergez L."/>
            <person name="Schmutz J."/>
            <person name="Larimer F."/>
            <person name="Land M."/>
            <person name="Hauser L."/>
            <person name="Pelletier D.A."/>
            <person name="Kyrpides N."/>
            <person name="Kim E."/>
            <person name="Harwood C.S."/>
            <person name="Oda Y."/>
            <person name="Richardson P."/>
        </authorList>
    </citation>
    <scope>NUCLEOTIDE SEQUENCE [LARGE SCALE GENOMIC DNA]</scope>
    <source>
        <strain evidence="13">BisA53</strain>
    </source>
</reference>
<evidence type="ECO:0000256" key="11">
    <source>
        <dbReference type="SAM" id="SignalP"/>
    </source>
</evidence>
<dbReference type="InterPro" id="IPR003439">
    <property type="entry name" value="ABC_transporter-like_ATP-bd"/>
</dbReference>
<dbReference type="GO" id="GO:0005524">
    <property type="term" value="F:ATP binding"/>
    <property type="evidence" value="ECO:0007669"/>
    <property type="project" value="UniProtKB-KW"/>
</dbReference>
<dbReference type="SUPFAM" id="SSF52540">
    <property type="entry name" value="P-loop containing nucleoside triphosphate hydrolases"/>
    <property type="match status" value="1"/>
</dbReference>
<evidence type="ECO:0000256" key="4">
    <source>
        <dbReference type="ARBA" id="ARBA00022692"/>
    </source>
</evidence>
<dbReference type="CDD" id="cd03219">
    <property type="entry name" value="ABC_Mj1267_LivG_branched"/>
    <property type="match status" value="1"/>
</dbReference>
<proteinExistence type="predicted"/>
<feature type="domain" description="ABC transporter" evidence="12">
    <location>
        <begin position="337"/>
        <end position="582"/>
    </location>
</feature>
<dbReference type="PANTHER" id="PTHR45772">
    <property type="entry name" value="CONSERVED COMPONENT OF ABC TRANSPORTER FOR NATURAL AMINO ACIDS-RELATED"/>
    <property type="match status" value="1"/>
</dbReference>
<dbReference type="GO" id="GO:0015658">
    <property type="term" value="F:branched-chain amino acid transmembrane transporter activity"/>
    <property type="evidence" value="ECO:0007669"/>
    <property type="project" value="InterPro"/>
</dbReference>
<evidence type="ECO:0000256" key="9">
    <source>
        <dbReference type="ARBA" id="ARBA00024722"/>
    </source>
</evidence>
<comment type="subcellular location">
    <subcellularLocation>
        <location evidence="1">Cell membrane</location>
        <topology evidence="1">Multi-pass membrane protein</topology>
    </subcellularLocation>
</comment>
<evidence type="ECO:0000256" key="6">
    <source>
        <dbReference type="ARBA" id="ARBA00022840"/>
    </source>
</evidence>
<evidence type="ECO:0000256" key="5">
    <source>
        <dbReference type="ARBA" id="ARBA00022741"/>
    </source>
</evidence>
<evidence type="ECO:0000256" key="10">
    <source>
        <dbReference type="SAM" id="Phobius"/>
    </source>
</evidence>
<name>Q07LP1_RHOP5</name>
<dbReference type="GO" id="GO:0005886">
    <property type="term" value="C:plasma membrane"/>
    <property type="evidence" value="ECO:0007669"/>
    <property type="project" value="UniProtKB-SubCell"/>
</dbReference>
<dbReference type="InterPro" id="IPR043428">
    <property type="entry name" value="LivM-like"/>
</dbReference>
<feature type="transmembrane region" description="Helical" evidence="10">
    <location>
        <begin position="285"/>
        <end position="307"/>
    </location>
</feature>
<accession>Q07LP1</accession>
<dbReference type="CDD" id="cd06581">
    <property type="entry name" value="TM_PBP1_LivM_like"/>
    <property type="match status" value="1"/>
</dbReference>
<dbReference type="STRING" id="316055.RPE_3208"/>
<dbReference type="PANTHER" id="PTHR45772:SF2">
    <property type="entry name" value="ABC TRANSPORTER ATP-BINDING PROTEIN"/>
    <property type="match status" value="1"/>
</dbReference>
<evidence type="ECO:0000259" key="12">
    <source>
        <dbReference type="PROSITE" id="PS50893"/>
    </source>
</evidence>
<sequence length="584" mass="62389">MKRVLLIVLVAAIAAAPAVAPPFAVTLMNFIGLSAIVALGLVLMTGFGGLTSFGQAAFVGVGAYAAAWTTTSAGMSPWLGLLLALTATALLAAFLGAITLRLGGHFLPLSTIAWGLAIYFLFAEIPGLGQHDGIKDIPPITLFGLSFASNDRIYYIIWLLLGLAMALVANLLDSRKGRAIRSLRGGAVLLASLGINQMRIRLYIFIIAAMLAGISGWLYAHMTRFVSPSPFEIRPSIEYLLMALVGGARSIYGAVVGAALVILAKNSIEDLLPYLTNNAGQLQTVVFSVFLVLILQHARGGLTSFVVRLLPPRRPKPVAAAEGLPRRDLPPRGQPLLSLAAVNKSFGGLAAVKSISFEMSTGEILGLIGPNGAGKSTTFNLLTGAMRCDSGEIRFLGEDITRLPQTQIARRGIGRTFQHIRLRPHMTALDNVQLGTHSRTRAGFLACALRLGRAEAARATREAMDQLARVGLADRMFEKAGNLSLGSQRVLEIARALAMDPVLLVLDEPAAGLRHQEKEALAELLRSLRAQGTSILLVEHDVDFVMKLVDRLVVMDFGAMLMQGLPEEVRHSPAVQEAYLGSVT</sequence>
<dbReference type="SMART" id="SM00382">
    <property type="entry name" value="AAA"/>
    <property type="match status" value="1"/>
</dbReference>
<dbReference type="EMBL" id="CP000463">
    <property type="protein sequence ID" value="ABJ07143.1"/>
    <property type="molecule type" value="Genomic_DNA"/>
</dbReference>
<dbReference type="InterPro" id="IPR032823">
    <property type="entry name" value="BCA_ABC_TP_C"/>
</dbReference>
<evidence type="ECO:0000313" key="13">
    <source>
        <dbReference type="EMBL" id="ABJ07143.1"/>
    </source>
</evidence>
<gene>
    <name evidence="13" type="ordered locus">RPE_3208</name>
</gene>
<feature type="transmembrane region" description="Helical" evidence="10">
    <location>
        <begin position="202"/>
        <end position="220"/>
    </location>
</feature>
<dbReference type="eggNOG" id="COG4177">
    <property type="taxonomic scope" value="Bacteria"/>
</dbReference>
<feature type="transmembrane region" description="Helical" evidence="10">
    <location>
        <begin position="28"/>
        <end position="46"/>
    </location>
</feature>
<feature type="transmembrane region" description="Helical" evidence="10">
    <location>
        <begin position="53"/>
        <end position="71"/>
    </location>
</feature>
<dbReference type="InterPro" id="IPR001851">
    <property type="entry name" value="ABC_transp_permease"/>
</dbReference>
<protein>
    <submittedName>
        <fullName evidence="13">ABC transporter related</fullName>
    </submittedName>
</protein>
<dbReference type="Pfam" id="PF02653">
    <property type="entry name" value="BPD_transp_2"/>
    <property type="match status" value="1"/>
</dbReference>
<keyword evidence="2" id="KW-0813">Transport</keyword>
<keyword evidence="5" id="KW-0547">Nucleotide-binding</keyword>
<organism evidence="13">
    <name type="scientific">Rhodopseudomonas palustris (strain BisA53)</name>
    <dbReference type="NCBI Taxonomy" id="316055"/>
    <lineage>
        <taxon>Bacteria</taxon>
        <taxon>Pseudomonadati</taxon>
        <taxon>Pseudomonadota</taxon>
        <taxon>Alphaproteobacteria</taxon>
        <taxon>Hyphomicrobiales</taxon>
        <taxon>Nitrobacteraceae</taxon>
        <taxon>Rhodopseudomonas</taxon>
    </lineage>
</organism>
<dbReference type="GO" id="GO:0016887">
    <property type="term" value="F:ATP hydrolysis activity"/>
    <property type="evidence" value="ECO:0007669"/>
    <property type="project" value="InterPro"/>
</dbReference>
<dbReference type="KEGG" id="rpe:RPE_3208"/>
<evidence type="ECO:0000256" key="8">
    <source>
        <dbReference type="ARBA" id="ARBA00023136"/>
    </source>
</evidence>
<evidence type="ECO:0000256" key="2">
    <source>
        <dbReference type="ARBA" id="ARBA00022448"/>
    </source>
</evidence>
<comment type="function">
    <text evidence="9">Involved in beta-(1--&gt;2)glucan export. Transmembrane domains (TMD) form a pore in the inner membrane and the ATP-binding domain (NBD) is responsible for energy generation.</text>
</comment>
<keyword evidence="3" id="KW-1003">Cell membrane</keyword>
<keyword evidence="7 10" id="KW-1133">Transmembrane helix</keyword>
<dbReference type="InterPro" id="IPR051120">
    <property type="entry name" value="ABC_AA/LPS_Transport"/>
</dbReference>
<dbReference type="PROSITE" id="PS50893">
    <property type="entry name" value="ABC_TRANSPORTER_2"/>
    <property type="match status" value="1"/>
</dbReference>
<dbReference type="FunFam" id="3.40.50.300:FF:000421">
    <property type="entry name" value="Branched-chain amino acid ABC transporter ATP-binding protein"/>
    <property type="match status" value="1"/>
</dbReference>
<feature type="transmembrane region" description="Helical" evidence="10">
    <location>
        <begin position="105"/>
        <end position="122"/>
    </location>
</feature>